<dbReference type="AlphaFoldDB" id="A0A380WAW1"/>
<sequence>MTRRVMTGNNFAKTAKGLWVSKPGQDVFYADIMNMAFSSDAKNPKLVLQGSTTITPANGYRSKDNARPGIRKTTSIPYGQTINPYPVAFIIASAPSWIIPLVGYTTETASYLNSAWHSPVYEDMGAASASALDSSYGTGIWKVPDFAGGDANGVSMIWSAMAAYPSAYADHLDIVTACSSTITVKYLVLNYN</sequence>
<dbReference type="Proteomes" id="UP000254343">
    <property type="component" value="Unassembled WGS sequence"/>
</dbReference>
<proteinExistence type="predicted"/>
<dbReference type="EMBL" id="UIGB01000001">
    <property type="protein sequence ID" value="SUU86042.1"/>
    <property type="molecule type" value="Genomic_DNA"/>
</dbReference>
<accession>A0A380WAW1</accession>
<dbReference type="RefSeq" id="WP_002716868.1">
    <property type="nucleotide sequence ID" value="NZ_UFSI01000001.1"/>
</dbReference>
<evidence type="ECO:0000313" key="2">
    <source>
        <dbReference type="Proteomes" id="UP000254343"/>
    </source>
</evidence>
<gene>
    <name evidence="1" type="ORF">NCTC12722_03263</name>
</gene>
<name>A0A380WAW1_AFIFE</name>
<protein>
    <submittedName>
        <fullName evidence="1">Uncharacterized protein</fullName>
    </submittedName>
</protein>
<evidence type="ECO:0000313" key="1">
    <source>
        <dbReference type="EMBL" id="SUU86042.1"/>
    </source>
</evidence>
<organism evidence="1 2">
    <name type="scientific">Afipia felis</name>
    <name type="common">Cat scratch disease bacillus</name>
    <dbReference type="NCBI Taxonomy" id="1035"/>
    <lineage>
        <taxon>Bacteria</taxon>
        <taxon>Pseudomonadati</taxon>
        <taxon>Pseudomonadota</taxon>
        <taxon>Alphaproteobacteria</taxon>
        <taxon>Hyphomicrobiales</taxon>
        <taxon>Nitrobacteraceae</taxon>
        <taxon>Afipia</taxon>
    </lineage>
</organism>
<reference evidence="1 2" key="1">
    <citation type="submission" date="2018-06" db="EMBL/GenBank/DDBJ databases">
        <authorList>
            <consortium name="Pathogen Informatics"/>
            <person name="Doyle S."/>
        </authorList>
    </citation>
    <scope>NUCLEOTIDE SEQUENCE [LARGE SCALE GENOMIC DNA]</scope>
    <source>
        <strain evidence="1 2">NCTC12722</strain>
    </source>
</reference>
<dbReference type="OrthoDB" id="8229995at2"/>